<keyword evidence="3" id="KW-1185">Reference proteome</keyword>
<evidence type="ECO:0000256" key="1">
    <source>
        <dbReference type="SAM" id="Phobius"/>
    </source>
</evidence>
<feature type="transmembrane region" description="Helical" evidence="1">
    <location>
        <begin position="12"/>
        <end position="34"/>
    </location>
</feature>
<organism evidence="2 3">
    <name type="scientific">Vibrio scophthalmi</name>
    <dbReference type="NCBI Taxonomy" id="45658"/>
    <lineage>
        <taxon>Bacteria</taxon>
        <taxon>Pseudomonadati</taxon>
        <taxon>Pseudomonadota</taxon>
        <taxon>Gammaproteobacteria</taxon>
        <taxon>Vibrionales</taxon>
        <taxon>Vibrionaceae</taxon>
        <taxon>Vibrio</taxon>
    </lineage>
</organism>
<keyword evidence="1" id="KW-0812">Transmembrane</keyword>
<gene>
    <name evidence="2" type="ORF">VSVS05_04362</name>
</gene>
<dbReference type="AlphaFoldDB" id="A0A1C7FI76"/>
<accession>A0A1C7FI76</accession>
<sequence>MPVILLAEQQIIPMALTFMIQKILFLIPLTAGITQRLPQQTEPKQSPFNLCISVGL</sequence>
<proteinExistence type="predicted"/>
<keyword evidence="1" id="KW-0472">Membrane</keyword>
<evidence type="ECO:0000313" key="2">
    <source>
        <dbReference type="EMBL" id="ANU39397.1"/>
    </source>
</evidence>
<dbReference type="EMBL" id="CP016416">
    <property type="protein sequence ID" value="ANU39397.1"/>
    <property type="molecule type" value="Genomic_DNA"/>
</dbReference>
<keyword evidence="2" id="KW-0614">Plasmid</keyword>
<evidence type="ECO:0000313" key="3">
    <source>
        <dbReference type="Proteomes" id="UP000092528"/>
    </source>
</evidence>
<name>A0A1C7FI76_9VIBR</name>
<reference evidence="2 3" key="1">
    <citation type="submission" date="2016-07" db="EMBL/GenBank/DDBJ databases">
        <title>Genome sequencing of Vibrio scophthalmi strain VS-05, an isolated from Paralichthys olivaceus.</title>
        <authorList>
            <person name="Han H.-J."/>
        </authorList>
    </citation>
    <scope>NUCLEOTIDE SEQUENCE [LARGE SCALE GENOMIC DNA]</scope>
    <source>
        <strain evidence="2 3">VS-05</strain>
        <plasmid evidence="3">pvs127</plasmid>
    </source>
</reference>
<keyword evidence="1" id="KW-1133">Transmembrane helix</keyword>
<geneLocation type="plasmid" evidence="3">
    <name>pvs127</name>
</geneLocation>
<protein>
    <submittedName>
        <fullName evidence="2">Uncharacterized protein</fullName>
    </submittedName>
</protein>
<dbReference type="Proteomes" id="UP000092528">
    <property type="component" value="Plasmid pVS127"/>
</dbReference>